<keyword evidence="3" id="KW-1185">Reference proteome</keyword>
<feature type="region of interest" description="Disordered" evidence="1">
    <location>
        <begin position="64"/>
        <end position="83"/>
    </location>
</feature>
<dbReference type="OrthoDB" id="5194954at2"/>
<dbReference type="Proteomes" id="UP000246661">
    <property type="component" value="Unassembled WGS sequence"/>
</dbReference>
<name>A0A317QN00_9ACTN</name>
<dbReference type="AlphaFoldDB" id="A0A317QN00"/>
<proteinExistence type="predicted"/>
<reference evidence="3" key="1">
    <citation type="submission" date="2018-05" db="EMBL/GenBank/DDBJ databases">
        <authorList>
            <person name="Klenk H.-P."/>
            <person name="Huntemann M."/>
            <person name="Clum A."/>
            <person name="Pillay M."/>
            <person name="Palaniappan K."/>
            <person name="Varghese N."/>
            <person name="Mikhailova N."/>
            <person name="Stamatis D."/>
            <person name="Reddy T."/>
            <person name="Daum C."/>
            <person name="Shapiro N."/>
            <person name="Ivanova N."/>
            <person name="Kyrpides N."/>
            <person name="Woyke T."/>
        </authorList>
    </citation>
    <scope>NUCLEOTIDE SEQUENCE [LARGE SCALE GENOMIC DNA]</scope>
    <source>
        <strain evidence="3">DSM 45417</strain>
    </source>
</reference>
<protein>
    <submittedName>
        <fullName evidence="2">Uncharacterized protein</fullName>
    </submittedName>
</protein>
<gene>
    <name evidence="2" type="ORF">JD79_03304</name>
</gene>
<organism evidence="2 3">
    <name type="scientific">Geodermatophilus normandii</name>
    <dbReference type="NCBI Taxonomy" id="1137989"/>
    <lineage>
        <taxon>Bacteria</taxon>
        <taxon>Bacillati</taxon>
        <taxon>Actinomycetota</taxon>
        <taxon>Actinomycetes</taxon>
        <taxon>Geodermatophilales</taxon>
        <taxon>Geodermatophilaceae</taxon>
        <taxon>Geodermatophilus</taxon>
    </lineage>
</organism>
<dbReference type="RefSeq" id="WP_110006370.1">
    <property type="nucleotide sequence ID" value="NZ_QGTX01000001.1"/>
</dbReference>
<evidence type="ECO:0000256" key="1">
    <source>
        <dbReference type="SAM" id="MobiDB-lite"/>
    </source>
</evidence>
<sequence length="83" mass="8906">MSLEQDVAAARGAVDALERACASLTRHSGNTLDARRLRIDVARLRDDLDLLCGVPRRAVHEPFAAVHGDGDDEGIGGSGRTRR</sequence>
<evidence type="ECO:0000313" key="3">
    <source>
        <dbReference type="Proteomes" id="UP000246661"/>
    </source>
</evidence>
<evidence type="ECO:0000313" key="2">
    <source>
        <dbReference type="EMBL" id="PWW24126.1"/>
    </source>
</evidence>
<accession>A0A317QN00</accession>
<dbReference type="EMBL" id="QGTX01000001">
    <property type="protein sequence ID" value="PWW24126.1"/>
    <property type="molecule type" value="Genomic_DNA"/>
</dbReference>
<comment type="caution">
    <text evidence="2">The sequence shown here is derived from an EMBL/GenBank/DDBJ whole genome shotgun (WGS) entry which is preliminary data.</text>
</comment>